<evidence type="ECO:0000313" key="3">
    <source>
        <dbReference type="EMBL" id="KAG2650647.1"/>
    </source>
</evidence>
<proteinExistence type="predicted"/>
<evidence type="ECO:0000259" key="2">
    <source>
        <dbReference type="Pfam" id="PF12776"/>
    </source>
</evidence>
<protein>
    <recommendedName>
        <fullName evidence="2">Myb/SANT-like domain-containing protein</fullName>
    </recommendedName>
</protein>
<dbReference type="Proteomes" id="UP000823388">
    <property type="component" value="Chromosome 1N"/>
</dbReference>
<keyword evidence="4" id="KW-1185">Reference proteome</keyword>
<dbReference type="Pfam" id="PF12776">
    <property type="entry name" value="Myb_DNA-bind_3"/>
    <property type="match status" value="1"/>
</dbReference>
<name>A0A8T0WWF1_PANVG</name>
<feature type="compositionally biased region" description="Acidic residues" evidence="1">
    <location>
        <begin position="152"/>
        <end position="166"/>
    </location>
</feature>
<dbReference type="PANTHER" id="PTHR47851">
    <property type="entry name" value="OS06G0588700 PROTEIN-RELATED"/>
    <property type="match status" value="1"/>
</dbReference>
<reference evidence="3" key="1">
    <citation type="submission" date="2020-05" db="EMBL/GenBank/DDBJ databases">
        <title>WGS assembly of Panicum virgatum.</title>
        <authorList>
            <person name="Lovell J.T."/>
            <person name="Jenkins J."/>
            <person name="Shu S."/>
            <person name="Juenger T.E."/>
            <person name="Schmutz J."/>
        </authorList>
    </citation>
    <scope>NUCLEOTIDE SEQUENCE</scope>
    <source>
        <strain evidence="3">AP13</strain>
    </source>
</reference>
<accession>A0A8T0WWF1</accession>
<sequence length="265" mass="30217">MEKPGKVVAKWDSFAAKVFNDICCEEVLAHNRPQHCLNNVGYANLVRKFYERTKRPYTEGQMKNRWDVLKKRYTQWKTLNLRATGLERDPSTGCIVADDDWWKEQEQAMSGCTANFRFVPFEHEDQMRIMFEAVIVTNETSYVPTGHGNDGEVGEGDAAGNDDGEIGEIGTSMERRAGKRVAHYSPKGKKKKTFRDQCMKRLVEAYVIKAQSSKHSATSQVVDLVRDEIGSMLEQVINDGAEGVMNTSMLHNFLPRRRTVMYSLH</sequence>
<evidence type="ECO:0000313" key="4">
    <source>
        <dbReference type="Proteomes" id="UP000823388"/>
    </source>
</evidence>
<feature type="domain" description="Myb/SANT-like" evidence="2">
    <location>
        <begin position="10"/>
        <end position="104"/>
    </location>
</feature>
<feature type="compositionally biased region" description="Basic residues" evidence="1">
    <location>
        <begin position="177"/>
        <end position="186"/>
    </location>
</feature>
<comment type="caution">
    <text evidence="3">The sequence shown here is derived from an EMBL/GenBank/DDBJ whole genome shotgun (WGS) entry which is preliminary data.</text>
</comment>
<gene>
    <name evidence="3" type="ORF">PVAP13_1NG223600</name>
</gene>
<evidence type="ECO:0000256" key="1">
    <source>
        <dbReference type="SAM" id="MobiDB-lite"/>
    </source>
</evidence>
<dbReference type="AlphaFoldDB" id="A0A8T0WWF1"/>
<dbReference type="PANTHER" id="PTHR47851:SF8">
    <property type="entry name" value="NO APICAL MERISTEM-ASSOCIATED C-TERMINAL DOMAIN-CONTAINING PROTEIN"/>
    <property type="match status" value="1"/>
</dbReference>
<dbReference type="EMBL" id="CM029038">
    <property type="protein sequence ID" value="KAG2650647.1"/>
    <property type="molecule type" value="Genomic_DNA"/>
</dbReference>
<dbReference type="InterPro" id="IPR024752">
    <property type="entry name" value="Myb/SANT-like_dom"/>
</dbReference>
<organism evidence="3 4">
    <name type="scientific">Panicum virgatum</name>
    <name type="common">Blackwell switchgrass</name>
    <dbReference type="NCBI Taxonomy" id="38727"/>
    <lineage>
        <taxon>Eukaryota</taxon>
        <taxon>Viridiplantae</taxon>
        <taxon>Streptophyta</taxon>
        <taxon>Embryophyta</taxon>
        <taxon>Tracheophyta</taxon>
        <taxon>Spermatophyta</taxon>
        <taxon>Magnoliopsida</taxon>
        <taxon>Liliopsida</taxon>
        <taxon>Poales</taxon>
        <taxon>Poaceae</taxon>
        <taxon>PACMAD clade</taxon>
        <taxon>Panicoideae</taxon>
        <taxon>Panicodae</taxon>
        <taxon>Paniceae</taxon>
        <taxon>Panicinae</taxon>
        <taxon>Panicum</taxon>
        <taxon>Panicum sect. Hiantes</taxon>
    </lineage>
</organism>
<feature type="region of interest" description="Disordered" evidence="1">
    <location>
        <begin position="145"/>
        <end position="186"/>
    </location>
</feature>